<feature type="domain" description="CCR4-Not complex component Not N-terminal" evidence="13">
    <location>
        <begin position="2"/>
        <end position="232"/>
    </location>
</feature>
<keyword evidence="16" id="KW-1185">Reference proteome</keyword>
<feature type="region of interest" description="Disordered" evidence="12">
    <location>
        <begin position="251"/>
        <end position="391"/>
    </location>
</feature>
<dbReference type="GO" id="GO:0000932">
    <property type="term" value="C:P-body"/>
    <property type="evidence" value="ECO:0007669"/>
    <property type="project" value="UniProtKB-UniRule"/>
</dbReference>
<feature type="compositionally biased region" description="Basic and acidic residues" evidence="12">
    <location>
        <begin position="257"/>
        <end position="279"/>
    </location>
</feature>
<dbReference type="Pfam" id="PF04065">
    <property type="entry name" value="Not3"/>
    <property type="match status" value="1"/>
</dbReference>
<feature type="compositionally biased region" description="Polar residues" evidence="12">
    <location>
        <begin position="315"/>
        <end position="340"/>
    </location>
</feature>
<proteinExistence type="inferred from homology"/>
<keyword evidence="7 10" id="KW-0805">Transcription regulation</keyword>
<gene>
    <name evidence="15" type="ORF">LAME_0A02366G</name>
</gene>
<comment type="function">
    <text evidence="10">Acts as component of the CCR4-NOT core complex, which in the nucleus seems to be a general transcription factor, and in the cytoplasm the major mRNA deadenylase involved in mRNA turnover. The NOT protein subcomplex negatively regulates the basal and activated transcription of many genes. Preferentially affects TC-type TATA element-dependent transcription. Could directly or indirectly inhibit component(s) of the general transcription machinery.</text>
</comment>
<dbReference type="PIRSF" id="PIRSF005290">
    <property type="entry name" value="NOT_su_3_5"/>
    <property type="match status" value="1"/>
</dbReference>
<keyword evidence="6" id="KW-0597">Phosphoprotein</keyword>
<evidence type="ECO:0000256" key="11">
    <source>
        <dbReference type="SAM" id="Coils"/>
    </source>
</evidence>
<reference evidence="16" key="1">
    <citation type="submission" date="2016-03" db="EMBL/GenBank/DDBJ databases">
        <authorList>
            <person name="Devillers Hugo."/>
        </authorList>
    </citation>
    <scope>NUCLEOTIDE SEQUENCE [LARGE SCALE GENOMIC DNA]</scope>
</reference>
<evidence type="ECO:0000256" key="9">
    <source>
        <dbReference type="ARBA" id="ARBA00023242"/>
    </source>
</evidence>
<evidence type="ECO:0000256" key="10">
    <source>
        <dbReference type="PIRNR" id="PIRNR005290"/>
    </source>
</evidence>
<evidence type="ECO:0000313" key="15">
    <source>
        <dbReference type="EMBL" id="SCU77826.1"/>
    </source>
</evidence>
<dbReference type="InterPro" id="IPR038635">
    <property type="entry name" value="CCR4-NOT_su2/3/5_C_sf"/>
</dbReference>
<dbReference type="AlphaFoldDB" id="A0A1G4IMH4"/>
<feature type="compositionally biased region" description="Basic and acidic residues" evidence="12">
    <location>
        <begin position="109"/>
        <end position="120"/>
    </location>
</feature>
<feature type="coiled-coil region" evidence="11">
    <location>
        <begin position="125"/>
        <end position="152"/>
    </location>
</feature>
<keyword evidence="11" id="KW-0175">Coiled coil</keyword>
<dbReference type="GO" id="GO:0030015">
    <property type="term" value="C:CCR4-NOT core complex"/>
    <property type="evidence" value="ECO:0007669"/>
    <property type="project" value="UniProtKB-UniRule"/>
</dbReference>
<dbReference type="InterPro" id="IPR007282">
    <property type="entry name" value="NOT2/3/5_C"/>
</dbReference>
<evidence type="ECO:0000313" key="16">
    <source>
        <dbReference type="Proteomes" id="UP000191144"/>
    </source>
</evidence>
<evidence type="ECO:0000256" key="2">
    <source>
        <dbReference type="ARBA" id="ARBA00004496"/>
    </source>
</evidence>
<feature type="compositionally biased region" description="Low complexity" evidence="12">
    <location>
        <begin position="282"/>
        <end position="292"/>
    </location>
</feature>
<accession>A0A1G4IMH4</accession>
<feature type="coiled-coil region" evidence="11">
    <location>
        <begin position="41"/>
        <end position="68"/>
    </location>
</feature>
<dbReference type="Pfam" id="PF04153">
    <property type="entry name" value="NOT2_3_5_C"/>
    <property type="match status" value="1"/>
</dbReference>
<evidence type="ECO:0000256" key="1">
    <source>
        <dbReference type="ARBA" id="ARBA00004123"/>
    </source>
</evidence>
<feature type="domain" description="NOT2/NOT3/NOT5 C-terminal" evidence="14">
    <location>
        <begin position="660"/>
        <end position="753"/>
    </location>
</feature>
<dbReference type="InterPro" id="IPR007207">
    <property type="entry name" value="Not_N"/>
</dbReference>
<organism evidence="15 16">
    <name type="scientific">Lachancea meyersii CBS 8951</name>
    <dbReference type="NCBI Taxonomy" id="1266667"/>
    <lineage>
        <taxon>Eukaryota</taxon>
        <taxon>Fungi</taxon>
        <taxon>Dikarya</taxon>
        <taxon>Ascomycota</taxon>
        <taxon>Saccharomycotina</taxon>
        <taxon>Saccharomycetes</taxon>
        <taxon>Saccharomycetales</taxon>
        <taxon>Saccharomycetaceae</taxon>
        <taxon>Lachancea</taxon>
    </lineage>
</organism>
<keyword evidence="8 10" id="KW-0804">Transcription</keyword>
<evidence type="ECO:0000256" key="12">
    <source>
        <dbReference type="SAM" id="MobiDB-lite"/>
    </source>
</evidence>
<dbReference type="PANTHER" id="PTHR23326">
    <property type="entry name" value="CCR4 NOT-RELATED"/>
    <property type="match status" value="1"/>
</dbReference>
<feature type="region of interest" description="Disordered" evidence="12">
    <location>
        <begin position="95"/>
        <end position="120"/>
    </location>
</feature>
<comment type="similarity">
    <text evidence="3 10">Belongs to the CNOT2/3/5 family.</text>
</comment>
<evidence type="ECO:0000256" key="7">
    <source>
        <dbReference type="ARBA" id="ARBA00023015"/>
    </source>
</evidence>
<evidence type="ECO:0000256" key="3">
    <source>
        <dbReference type="ARBA" id="ARBA00007682"/>
    </source>
</evidence>
<evidence type="ECO:0000256" key="4">
    <source>
        <dbReference type="ARBA" id="ARBA00022490"/>
    </source>
</evidence>
<evidence type="ECO:0000259" key="14">
    <source>
        <dbReference type="Pfam" id="PF04153"/>
    </source>
</evidence>
<evidence type="ECO:0000256" key="5">
    <source>
        <dbReference type="ARBA" id="ARBA00022491"/>
    </source>
</evidence>
<dbReference type="GO" id="GO:0000289">
    <property type="term" value="P:nuclear-transcribed mRNA poly(A) tail shortening"/>
    <property type="evidence" value="ECO:0007669"/>
    <property type="project" value="UniProtKB-ARBA"/>
</dbReference>
<protein>
    <recommendedName>
        <fullName evidence="10">General negative regulator of transcription subunit</fullName>
    </recommendedName>
</protein>
<name>A0A1G4IMH4_9SACH</name>
<dbReference type="InterPro" id="IPR040168">
    <property type="entry name" value="Not2/3/5"/>
</dbReference>
<evidence type="ECO:0000256" key="8">
    <source>
        <dbReference type="ARBA" id="ARBA00023163"/>
    </source>
</evidence>
<dbReference type="GO" id="GO:0005634">
    <property type="term" value="C:nucleus"/>
    <property type="evidence" value="ECO:0007669"/>
    <property type="project" value="UniProtKB-SubCell"/>
</dbReference>
<evidence type="ECO:0000259" key="13">
    <source>
        <dbReference type="Pfam" id="PF04065"/>
    </source>
</evidence>
<dbReference type="Proteomes" id="UP000191144">
    <property type="component" value="Chromosome A"/>
</dbReference>
<feature type="compositionally biased region" description="Polar residues" evidence="12">
    <location>
        <begin position="356"/>
        <end position="366"/>
    </location>
</feature>
<dbReference type="GO" id="GO:0006355">
    <property type="term" value="P:regulation of DNA-templated transcription"/>
    <property type="evidence" value="ECO:0007669"/>
    <property type="project" value="InterPro"/>
</dbReference>
<dbReference type="Gene3D" id="2.30.30.1020">
    <property type="entry name" value="CCR4-NOT complex subunit 2/3/5, C-terminal domain"/>
    <property type="match status" value="1"/>
</dbReference>
<comment type="subcellular location">
    <subcellularLocation>
        <location evidence="2 10">Cytoplasm</location>
    </subcellularLocation>
    <subcellularLocation>
        <location evidence="1 10">Nucleus</location>
    </subcellularLocation>
</comment>
<keyword evidence="4 10" id="KW-0963">Cytoplasm</keyword>
<keyword evidence="10" id="KW-0010">Activator</keyword>
<dbReference type="InterPro" id="IPR012270">
    <property type="entry name" value="CCR4-NOT_su3/5"/>
</dbReference>
<keyword evidence="9 10" id="KW-0539">Nucleus</keyword>
<keyword evidence="5 10" id="KW-0678">Repressor</keyword>
<feature type="compositionally biased region" description="Basic and acidic residues" evidence="12">
    <location>
        <begin position="372"/>
        <end position="382"/>
    </location>
</feature>
<evidence type="ECO:0000256" key="6">
    <source>
        <dbReference type="ARBA" id="ARBA00022553"/>
    </source>
</evidence>
<dbReference type="EMBL" id="LT598483">
    <property type="protein sequence ID" value="SCU77826.1"/>
    <property type="molecule type" value="Genomic_DNA"/>
</dbReference>
<sequence length="783" mass="87747">MSHRKLQQEVDRVFKKISEGLEIFDTYYERHENCTNNPPQKDKLESDLKREVKKLQRLREQIKAWQSSPEIKDKDSLLENRRSVEVAMEKYKAVEKASKEKAYSNNSLKKSENLDPQEKERRDVCEYLSQSIEELERQYDSVQVEVDKLILLNKKKKTFTTANEERKNQLKQLQGRFRWHLQQLELALRLVENQELDPEKVKGVRDDINYYIESNMEADFVEDETIYDSLNLTSNEAIAHEVAAAFAAQHNEEMEEDAAKENSKVSKKEQRRLEREAKKAAKASAKAGGSSSDHIPEPTGIVIPARSDTRHNELQSEPTSVNTSRSPSPAVSSAGTSLPATSHVKTKATAVLPSSAHATIQPSTIPIKQRSVSRDSAPESHGHTHIHQTFNGITTSTLKPATIPIRPAGDLRWAAAASQAAEKDKKAEQAAVLQALGLSNVSSGTNSTVPSSSNTPDISKLPLGLEIQKRAPSTPSILTSAVPPPGLAAPATANVVLGNGGSSNTKVDETLVSKLQPESPQAPEPELFLDDYESEISVEDLEDIPEQRLFTAEELDSKTQRVKVLKESLSNDLDLLVLPSGIQDFIMSTTMTQNDLYPQNLNGAKQRTICDTCRVSRLDDIPKTSNPPSPLDAFRSTSFWDVTRCALRSKLPSQTGHDLLDLNEILENFRGLETFSLFYCYYYSITPLEHNVAYALLMERNWKMSRTGDSWYCRHGLPKFTNEIFEIADYKIFNLDDWAVIDKLNYKLDYSMLKEQFVLPTDTHLVQQESASTDGPTANSASL</sequence>
<dbReference type="OrthoDB" id="293823at2759"/>